<dbReference type="Gene3D" id="3.90.1150.10">
    <property type="entry name" value="Aspartate Aminotransferase, domain 1"/>
    <property type="match status" value="1"/>
</dbReference>
<comment type="pathway">
    <text evidence="3">Sphingolipid metabolism.</text>
</comment>
<dbReference type="EMBL" id="OB798735">
    <property type="protein sequence ID" value="CAD7435011.1"/>
    <property type="molecule type" value="Genomic_DNA"/>
</dbReference>
<evidence type="ECO:0000256" key="11">
    <source>
        <dbReference type="ARBA" id="ARBA00041066"/>
    </source>
</evidence>
<dbReference type="InterPro" id="IPR015422">
    <property type="entry name" value="PyrdxlP-dep_Trfase_small"/>
</dbReference>
<dbReference type="Pfam" id="PF00155">
    <property type="entry name" value="Aminotran_1_2"/>
    <property type="match status" value="1"/>
</dbReference>
<evidence type="ECO:0000256" key="1">
    <source>
        <dbReference type="ARBA" id="ARBA00001933"/>
    </source>
</evidence>
<evidence type="ECO:0000256" key="12">
    <source>
        <dbReference type="ARBA" id="ARBA00041765"/>
    </source>
</evidence>
<sequence length="507" mass="56869">MSRAILSELPLIPPSSCTSHRDSRCWDSILPPTVTHVAVTLSYLPPRLTLPGLYPTSHRDSRCRDSILPPTATHEKEERIPDWTPKPLVDDVVQSHHPALRPHIVSSKAGKFIEVDGHSCLNMATHNYLGLQGNDDIEASAIKTLKKYGVGSCGPRGFYGTVDVHLDLEEKLAKFMKMEEAVVYSYGFSTIASVIPAYAKRGDILFVDCKVNFAIQKGLDASRSRIHYFKHNDMDDLEILLKQQAELDRKNPSKAQITRRFLIVEGIYMNSGKICPLPQLIQLKKKYKLRIFIDENISFGTLGKHGRGVSEYFNIPVDEIDLIVSSMEWALATIGGFCVGSSFIVEHQRLSGLGYCFSASLPPLLVSAGTTALSLMEKDPSMFETLQTQCRYVQKAFSSLDEFHLEGDEVSPVKHLYLKNHYNNSEEELILLNKIVDNCIENGLALVTSAYLNDVEKFVPRESIRLTVNKMLTASEIDSAVIVLHNAYEKCLDIQNMNVQMMIEKSF</sequence>
<keyword evidence="8" id="KW-0746">Sphingolipid metabolism</keyword>
<evidence type="ECO:0000256" key="8">
    <source>
        <dbReference type="ARBA" id="ARBA00022919"/>
    </source>
</evidence>
<keyword evidence="10" id="KW-0012">Acyltransferase</keyword>
<protein>
    <recommendedName>
        <fullName evidence="11">Serine palmitoyltransferase 1</fullName>
        <ecNumber evidence="5">2.3.1.50</ecNumber>
    </recommendedName>
    <alternativeName>
        <fullName evidence="12">Long chain base biosynthesis protein 1</fullName>
    </alternativeName>
    <alternativeName>
        <fullName evidence="13">Serine-palmitoyl-CoA transferase 1</fullName>
    </alternativeName>
</protein>
<evidence type="ECO:0000256" key="2">
    <source>
        <dbReference type="ARBA" id="ARBA00004760"/>
    </source>
</evidence>
<comment type="similarity">
    <text evidence="4">Belongs to the class-II pyridoxal-phosphate-dependent aminotransferase family.</text>
</comment>
<name>A0A7R9ELR9_9NEOP</name>
<dbReference type="GO" id="GO:0004758">
    <property type="term" value="F:serine C-palmitoyltransferase activity"/>
    <property type="evidence" value="ECO:0007669"/>
    <property type="project" value="UniProtKB-EC"/>
</dbReference>
<dbReference type="GO" id="GO:0046512">
    <property type="term" value="P:sphingosine biosynthetic process"/>
    <property type="evidence" value="ECO:0007669"/>
    <property type="project" value="TreeGrafter"/>
</dbReference>
<dbReference type="AlphaFoldDB" id="A0A7R9ELR9"/>
<evidence type="ECO:0000256" key="5">
    <source>
        <dbReference type="ARBA" id="ARBA00013220"/>
    </source>
</evidence>
<dbReference type="GO" id="GO:0005783">
    <property type="term" value="C:endoplasmic reticulum"/>
    <property type="evidence" value="ECO:0007669"/>
    <property type="project" value="TreeGrafter"/>
</dbReference>
<dbReference type="Gene3D" id="3.40.640.10">
    <property type="entry name" value="Type I PLP-dependent aspartate aminotransferase-like (Major domain)"/>
    <property type="match status" value="1"/>
</dbReference>
<dbReference type="EC" id="2.3.1.50" evidence="5"/>
<keyword evidence="9" id="KW-0443">Lipid metabolism</keyword>
<comment type="pathway">
    <text evidence="2">Lipid metabolism; sphingolipid metabolism.</text>
</comment>
<evidence type="ECO:0000256" key="10">
    <source>
        <dbReference type="ARBA" id="ARBA00023315"/>
    </source>
</evidence>
<keyword evidence="6" id="KW-0808">Transferase</keyword>
<evidence type="ECO:0000256" key="4">
    <source>
        <dbReference type="ARBA" id="ARBA00008392"/>
    </source>
</evidence>
<dbReference type="SUPFAM" id="SSF53383">
    <property type="entry name" value="PLP-dependent transferases"/>
    <property type="match status" value="1"/>
</dbReference>
<dbReference type="GO" id="GO:0016020">
    <property type="term" value="C:membrane"/>
    <property type="evidence" value="ECO:0007669"/>
    <property type="project" value="GOC"/>
</dbReference>
<evidence type="ECO:0000256" key="13">
    <source>
        <dbReference type="ARBA" id="ARBA00042649"/>
    </source>
</evidence>
<dbReference type="InterPro" id="IPR015424">
    <property type="entry name" value="PyrdxlP-dep_Trfase"/>
</dbReference>
<evidence type="ECO:0000313" key="15">
    <source>
        <dbReference type="EMBL" id="CAD7435011.1"/>
    </source>
</evidence>
<organism evidence="15">
    <name type="scientific">Timema monikensis</name>
    <dbReference type="NCBI Taxonomy" id="170555"/>
    <lineage>
        <taxon>Eukaryota</taxon>
        <taxon>Metazoa</taxon>
        <taxon>Ecdysozoa</taxon>
        <taxon>Arthropoda</taxon>
        <taxon>Hexapoda</taxon>
        <taxon>Insecta</taxon>
        <taxon>Pterygota</taxon>
        <taxon>Neoptera</taxon>
        <taxon>Polyneoptera</taxon>
        <taxon>Phasmatodea</taxon>
        <taxon>Timematodea</taxon>
        <taxon>Timematoidea</taxon>
        <taxon>Timematidae</taxon>
        <taxon>Timema</taxon>
    </lineage>
</organism>
<evidence type="ECO:0000256" key="9">
    <source>
        <dbReference type="ARBA" id="ARBA00023098"/>
    </source>
</evidence>
<dbReference type="InterPro" id="IPR004839">
    <property type="entry name" value="Aminotransferase_I/II_large"/>
</dbReference>
<dbReference type="GO" id="GO:0030170">
    <property type="term" value="F:pyridoxal phosphate binding"/>
    <property type="evidence" value="ECO:0007669"/>
    <property type="project" value="InterPro"/>
</dbReference>
<gene>
    <name evidence="15" type="ORF">TMSB3V08_LOCUS11661</name>
</gene>
<dbReference type="InterPro" id="IPR050087">
    <property type="entry name" value="AON_synthase_class-II"/>
</dbReference>
<evidence type="ECO:0000259" key="14">
    <source>
        <dbReference type="Pfam" id="PF00155"/>
    </source>
</evidence>
<dbReference type="PANTHER" id="PTHR13693:SF2">
    <property type="entry name" value="SERINE PALMITOYLTRANSFERASE 1"/>
    <property type="match status" value="1"/>
</dbReference>
<accession>A0A7R9ELR9</accession>
<dbReference type="FunFam" id="3.40.640.10:FF:000049">
    <property type="entry name" value="serine palmitoyltransferase 1 isoform X1"/>
    <property type="match status" value="1"/>
</dbReference>
<reference evidence="15" key="1">
    <citation type="submission" date="2020-11" db="EMBL/GenBank/DDBJ databases">
        <authorList>
            <person name="Tran Van P."/>
        </authorList>
    </citation>
    <scope>NUCLEOTIDE SEQUENCE</scope>
</reference>
<evidence type="ECO:0000256" key="6">
    <source>
        <dbReference type="ARBA" id="ARBA00022679"/>
    </source>
</evidence>
<feature type="domain" description="Aminotransferase class I/classII large" evidence="14">
    <location>
        <begin position="120"/>
        <end position="478"/>
    </location>
</feature>
<keyword evidence="7" id="KW-0663">Pyridoxal phosphate</keyword>
<proteinExistence type="inferred from homology"/>
<dbReference type="GO" id="GO:0046513">
    <property type="term" value="P:ceramide biosynthetic process"/>
    <property type="evidence" value="ECO:0007669"/>
    <property type="project" value="TreeGrafter"/>
</dbReference>
<dbReference type="PANTHER" id="PTHR13693">
    <property type="entry name" value="CLASS II AMINOTRANSFERASE/8-AMINO-7-OXONONANOATE SYNTHASE"/>
    <property type="match status" value="1"/>
</dbReference>
<evidence type="ECO:0000256" key="3">
    <source>
        <dbReference type="ARBA" id="ARBA00004991"/>
    </source>
</evidence>
<evidence type="ECO:0000256" key="7">
    <source>
        <dbReference type="ARBA" id="ARBA00022898"/>
    </source>
</evidence>
<comment type="cofactor">
    <cofactor evidence="1">
        <name>pyridoxal 5'-phosphate</name>
        <dbReference type="ChEBI" id="CHEBI:597326"/>
    </cofactor>
</comment>
<dbReference type="InterPro" id="IPR015421">
    <property type="entry name" value="PyrdxlP-dep_Trfase_major"/>
</dbReference>